<dbReference type="AlphaFoldDB" id="A0AAV0DFT6"/>
<organism evidence="3 4">
    <name type="scientific">Cuscuta epithymum</name>
    <dbReference type="NCBI Taxonomy" id="186058"/>
    <lineage>
        <taxon>Eukaryota</taxon>
        <taxon>Viridiplantae</taxon>
        <taxon>Streptophyta</taxon>
        <taxon>Embryophyta</taxon>
        <taxon>Tracheophyta</taxon>
        <taxon>Spermatophyta</taxon>
        <taxon>Magnoliopsida</taxon>
        <taxon>eudicotyledons</taxon>
        <taxon>Gunneridae</taxon>
        <taxon>Pentapetalae</taxon>
        <taxon>asterids</taxon>
        <taxon>lamiids</taxon>
        <taxon>Solanales</taxon>
        <taxon>Convolvulaceae</taxon>
        <taxon>Cuscuteae</taxon>
        <taxon>Cuscuta</taxon>
        <taxon>Cuscuta subgen. Cuscuta</taxon>
    </lineage>
</organism>
<proteinExistence type="predicted"/>
<keyword evidence="2" id="KW-0812">Transmembrane</keyword>
<feature type="transmembrane region" description="Helical" evidence="2">
    <location>
        <begin position="161"/>
        <end position="180"/>
    </location>
</feature>
<evidence type="ECO:0000256" key="2">
    <source>
        <dbReference type="SAM" id="Phobius"/>
    </source>
</evidence>
<feature type="transmembrane region" description="Helical" evidence="2">
    <location>
        <begin position="230"/>
        <end position="248"/>
    </location>
</feature>
<protein>
    <submittedName>
        <fullName evidence="3">Uncharacterized protein</fullName>
    </submittedName>
</protein>
<comment type="caution">
    <text evidence="3">The sequence shown here is derived from an EMBL/GenBank/DDBJ whole genome shotgun (WGS) entry which is preliminary data.</text>
</comment>
<accession>A0AAV0DFT6</accession>
<gene>
    <name evidence="3" type="ORF">CEPIT_LOCUS15255</name>
</gene>
<feature type="transmembrane region" description="Helical" evidence="2">
    <location>
        <begin position="123"/>
        <end position="141"/>
    </location>
</feature>
<dbReference type="PANTHER" id="PTHR33918">
    <property type="entry name" value="OS01G0704200 PROTEIN"/>
    <property type="match status" value="1"/>
</dbReference>
<keyword evidence="2" id="KW-0472">Membrane</keyword>
<evidence type="ECO:0000256" key="1">
    <source>
        <dbReference type="SAM" id="MobiDB-lite"/>
    </source>
</evidence>
<dbReference type="PANTHER" id="PTHR33918:SF4">
    <property type="entry name" value="ABC-2 TYPE TRANSPORTER DOMAIN-CONTAINING PROTEIN"/>
    <property type="match status" value="1"/>
</dbReference>
<keyword evidence="2" id="KW-1133">Transmembrane helix</keyword>
<feature type="region of interest" description="Disordered" evidence="1">
    <location>
        <begin position="55"/>
        <end position="74"/>
    </location>
</feature>
<dbReference type="Proteomes" id="UP001152523">
    <property type="component" value="Unassembled WGS sequence"/>
</dbReference>
<keyword evidence="4" id="KW-1185">Reference proteome</keyword>
<evidence type="ECO:0000313" key="3">
    <source>
        <dbReference type="EMBL" id="CAH9100344.1"/>
    </source>
</evidence>
<reference evidence="3" key="1">
    <citation type="submission" date="2022-07" db="EMBL/GenBank/DDBJ databases">
        <authorList>
            <person name="Macas J."/>
            <person name="Novak P."/>
            <person name="Neumann P."/>
        </authorList>
    </citation>
    <scope>NUCLEOTIDE SEQUENCE</scope>
</reference>
<sequence length="340" mass="38066">MELQCPRSLLPNRLSVPNFSPFRHQISNLTSRKQALLLPELKLNSWLKNGAIVPMSRSGSSSKQKLRSSGSGDSNVFDNGISRLKPLQGKPGSVSFVGLTHQLVEENKSELVPSEREIGSFRWIIAPLALISSFVFPRFLVDIFIDGLQNDVLSEILTSTITEVIFYIGVGVYLSVTGHVQKPYMELSTKRWSLITGHRGYSTSADLIMGFKTLLPLFVLYITWPALDTVALVAMAPLLLGFLVQLAFEKQLQKKKSSCWPLVPIIFEVYRFYQLTRAIGFVQRLMFATRKLPMTPDTLQRNGAFVSLIVTFQALGLACLWSLLSFLVTLFPSSPVDENY</sequence>
<feature type="compositionally biased region" description="Low complexity" evidence="1">
    <location>
        <begin position="56"/>
        <end position="72"/>
    </location>
</feature>
<feature type="transmembrane region" description="Helical" evidence="2">
    <location>
        <begin position="304"/>
        <end position="331"/>
    </location>
</feature>
<dbReference type="GO" id="GO:0009507">
    <property type="term" value="C:chloroplast"/>
    <property type="evidence" value="ECO:0007669"/>
    <property type="project" value="TreeGrafter"/>
</dbReference>
<feature type="transmembrane region" description="Helical" evidence="2">
    <location>
        <begin position="201"/>
        <end position="224"/>
    </location>
</feature>
<name>A0AAV0DFT6_9ASTE</name>
<evidence type="ECO:0000313" key="4">
    <source>
        <dbReference type="Proteomes" id="UP001152523"/>
    </source>
</evidence>
<dbReference type="EMBL" id="CAMAPF010000108">
    <property type="protein sequence ID" value="CAH9100344.1"/>
    <property type="molecule type" value="Genomic_DNA"/>
</dbReference>